<dbReference type="GO" id="GO:0006508">
    <property type="term" value="P:proteolysis"/>
    <property type="evidence" value="ECO:0007669"/>
    <property type="project" value="UniProtKB-KW"/>
</dbReference>
<dbReference type="Gene3D" id="3.90.1720.10">
    <property type="entry name" value="endopeptidase domain like (from Nostoc punctiforme)"/>
    <property type="match status" value="1"/>
</dbReference>
<evidence type="ECO:0000313" key="13">
    <source>
        <dbReference type="Proteomes" id="UP000000684"/>
    </source>
</evidence>
<evidence type="ECO:0000256" key="7">
    <source>
        <dbReference type="ARBA" id="ARBA00023136"/>
    </source>
</evidence>
<evidence type="ECO:0000256" key="4">
    <source>
        <dbReference type="ARBA" id="ARBA00022729"/>
    </source>
</evidence>
<dbReference type="Proteomes" id="UP000000684">
    <property type="component" value="Chromosome"/>
</dbReference>
<dbReference type="KEGG" id="sfr:Sfri_3992"/>
<comment type="similarity">
    <text evidence="2">Belongs to the peptidase C40 family.</text>
</comment>
<dbReference type="MEROPS" id="C40.004"/>
<name>Q07VZ7_SHEFN</name>
<keyword evidence="9" id="KW-0449">Lipoprotein</keyword>
<dbReference type="eggNOG" id="COG0791">
    <property type="taxonomic scope" value="Bacteria"/>
</dbReference>
<sequence length="196" mass="22263" precursor="true">MIFRGLEWVELAKRLLFSCLVLLLSACASSPVVVVAPKPVVVPPMLKPEPPKWSESNLLSFHNQWKGTPYRLGGLSRNGVDCSGFVYLAYLNIVGDKLPRTVNSQRILGKEVPRNQLQTGDLVFFKTNRTVRHVGIYMGNDRFLHASTKKGVKISSLNNIYWKPRFWFAKRLKKPTVEQNMSIASLVEHVQQQDDL</sequence>
<dbReference type="EMBL" id="CP000447">
    <property type="protein sequence ID" value="ABI73817.1"/>
    <property type="molecule type" value="Genomic_DNA"/>
</dbReference>
<dbReference type="AlphaFoldDB" id="Q07VZ7"/>
<dbReference type="PANTHER" id="PTHR47360:SF3">
    <property type="entry name" value="MUREIN DD-ENDOPEPTIDASE MEPS_MUREIN LD-CARBOXYPEPTIDASE"/>
    <property type="match status" value="1"/>
</dbReference>
<dbReference type="PROSITE" id="PS51935">
    <property type="entry name" value="NLPC_P60"/>
    <property type="match status" value="1"/>
</dbReference>
<keyword evidence="6" id="KW-0788">Thiol protease</keyword>
<evidence type="ECO:0000256" key="2">
    <source>
        <dbReference type="ARBA" id="ARBA00007074"/>
    </source>
</evidence>
<dbReference type="HOGENOM" id="CLU_016043_9_3_6"/>
<organism evidence="12 13">
    <name type="scientific">Shewanella frigidimarina (strain NCIMB 400)</name>
    <dbReference type="NCBI Taxonomy" id="318167"/>
    <lineage>
        <taxon>Bacteria</taxon>
        <taxon>Pseudomonadati</taxon>
        <taxon>Pseudomonadota</taxon>
        <taxon>Gammaproteobacteria</taxon>
        <taxon>Alteromonadales</taxon>
        <taxon>Shewanellaceae</taxon>
        <taxon>Shewanella</taxon>
    </lineage>
</organism>
<feature type="domain" description="NlpC/P60" evidence="11">
    <location>
        <begin position="52"/>
        <end position="173"/>
    </location>
</feature>
<keyword evidence="4 10" id="KW-0732">Signal</keyword>
<proteinExistence type="inferred from homology"/>
<dbReference type="InterPro" id="IPR052062">
    <property type="entry name" value="Murein_DD/LD_carboxypeptidase"/>
</dbReference>
<dbReference type="GO" id="GO:0016020">
    <property type="term" value="C:membrane"/>
    <property type="evidence" value="ECO:0007669"/>
    <property type="project" value="UniProtKB-SubCell"/>
</dbReference>
<dbReference type="GeneID" id="41839348"/>
<evidence type="ECO:0000256" key="1">
    <source>
        <dbReference type="ARBA" id="ARBA00004635"/>
    </source>
</evidence>
<accession>Q07VZ7</accession>
<dbReference type="GO" id="GO:0008234">
    <property type="term" value="F:cysteine-type peptidase activity"/>
    <property type="evidence" value="ECO:0007669"/>
    <property type="project" value="UniProtKB-KW"/>
</dbReference>
<evidence type="ECO:0000256" key="10">
    <source>
        <dbReference type="SAM" id="SignalP"/>
    </source>
</evidence>
<keyword evidence="5" id="KW-0378">Hydrolase</keyword>
<dbReference type="PANTHER" id="PTHR47360">
    <property type="entry name" value="MUREIN DD-ENDOPEPTIDASE MEPS/MUREIN LD-CARBOXYPEPTIDASE"/>
    <property type="match status" value="1"/>
</dbReference>
<feature type="signal peptide" evidence="10">
    <location>
        <begin position="1"/>
        <end position="28"/>
    </location>
</feature>
<evidence type="ECO:0000256" key="8">
    <source>
        <dbReference type="ARBA" id="ARBA00023139"/>
    </source>
</evidence>
<gene>
    <name evidence="12" type="ordered locus">Sfri_3992</name>
</gene>
<keyword evidence="7" id="KW-0472">Membrane</keyword>
<keyword evidence="13" id="KW-1185">Reference proteome</keyword>
<dbReference type="InterPro" id="IPR038765">
    <property type="entry name" value="Papain-like_cys_pep_sf"/>
</dbReference>
<dbReference type="OrthoDB" id="9807055at2"/>
<evidence type="ECO:0000256" key="3">
    <source>
        <dbReference type="ARBA" id="ARBA00022670"/>
    </source>
</evidence>
<evidence type="ECO:0000256" key="9">
    <source>
        <dbReference type="ARBA" id="ARBA00023288"/>
    </source>
</evidence>
<feature type="chain" id="PRO_5004166122" evidence="10">
    <location>
        <begin position="29"/>
        <end position="196"/>
    </location>
</feature>
<evidence type="ECO:0000256" key="5">
    <source>
        <dbReference type="ARBA" id="ARBA00022801"/>
    </source>
</evidence>
<evidence type="ECO:0000259" key="11">
    <source>
        <dbReference type="PROSITE" id="PS51935"/>
    </source>
</evidence>
<keyword evidence="8" id="KW-0564">Palmitate</keyword>
<evidence type="ECO:0000313" key="12">
    <source>
        <dbReference type="EMBL" id="ABI73817.1"/>
    </source>
</evidence>
<dbReference type="Pfam" id="PF00877">
    <property type="entry name" value="NLPC_P60"/>
    <property type="match status" value="1"/>
</dbReference>
<protein>
    <submittedName>
        <fullName evidence="12">NLP/P60 protein</fullName>
    </submittedName>
</protein>
<dbReference type="SUPFAM" id="SSF54001">
    <property type="entry name" value="Cysteine proteinases"/>
    <property type="match status" value="1"/>
</dbReference>
<reference evidence="12 13" key="1">
    <citation type="submission" date="2006-08" db="EMBL/GenBank/DDBJ databases">
        <title>Complete sequence of Shewanella frigidimarina NCIMB 400.</title>
        <authorList>
            <consortium name="US DOE Joint Genome Institute"/>
            <person name="Copeland A."/>
            <person name="Lucas S."/>
            <person name="Lapidus A."/>
            <person name="Barry K."/>
            <person name="Detter J.C."/>
            <person name="Glavina del Rio T."/>
            <person name="Hammon N."/>
            <person name="Israni S."/>
            <person name="Dalin E."/>
            <person name="Tice H."/>
            <person name="Pitluck S."/>
            <person name="Fredrickson J.K."/>
            <person name="Kolker E."/>
            <person name="McCuel L.A."/>
            <person name="DiChristina T."/>
            <person name="Nealson K.H."/>
            <person name="Newman D."/>
            <person name="Tiedje J.M."/>
            <person name="Zhou J."/>
            <person name="Romine M.F."/>
            <person name="Culley D.E."/>
            <person name="Serres M."/>
            <person name="Chertkov O."/>
            <person name="Brettin T."/>
            <person name="Bruce D."/>
            <person name="Han C."/>
            <person name="Tapia R."/>
            <person name="Gilna P."/>
            <person name="Schmutz J."/>
            <person name="Larimer F."/>
            <person name="Land M."/>
            <person name="Hauser L."/>
            <person name="Kyrpides N."/>
            <person name="Mikhailova N."/>
            <person name="Richardson P."/>
        </authorList>
    </citation>
    <scope>NUCLEOTIDE SEQUENCE [LARGE SCALE GENOMIC DNA]</scope>
    <source>
        <strain evidence="12 13">NCIMB 400</strain>
    </source>
</reference>
<comment type="subcellular location">
    <subcellularLocation>
        <location evidence="1">Membrane</location>
        <topology evidence="1">Lipid-anchor</topology>
    </subcellularLocation>
</comment>
<dbReference type="PROSITE" id="PS51257">
    <property type="entry name" value="PROKAR_LIPOPROTEIN"/>
    <property type="match status" value="1"/>
</dbReference>
<keyword evidence="3" id="KW-0645">Protease</keyword>
<dbReference type="InterPro" id="IPR000064">
    <property type="entry name" value="NLP_P60_dom"/>
</dbReference>
<dbReference type="STRING" id="318167.Sfri_3992"/>
<dbReference type="RefSeq" id="WP_011639399.1">
    <property type="nucleotide sequence ID" value="NC_008345.1"/>
</dbReference>
<evidence type="ECO:0000256" key="6">
    <source>
        <dbReference type="ARBA" id="ARBA00022807"/>
    </source>
</evidence>